<organism evidence="1 2">
    <name type="scientific">Dendrobium nobile</name>
    <name type="common">Orchid</name>
    <dbReference type="NCBI Taxonomy" id="94219"/>
    <lineage>
        <taxon>Eukaryota</taxon>
        <taxon>Viridiplantae</taxon>
        <taxon>Streptophyta</taxon>
        <taxon>Embryophyta</taxon>
        <taxon>Tracheophyta</taxon>
        <taxon>Spermatophyta</taxon>
        <taxon>Magnoliopsida</taxon>
        <taxon>Liliopsida</taxon>
        <taxon>Asparagales</taxon>
        <taxon>Orchidaceae</taxon>
        <taxon>Epidendroideae</taxon>
        <taxon>Malaxideae</taxon>
        <taxon>Dendrobiinae</taxon>
        <taxon>Dendrobium</taxon>
    </lineage>
</organism>
<dbReference type="EMBL" id="JAGYWB010000008">
    <property type="protein sequence ID" value="KAI0514119.1"/>
    <property type="molecule type" value="Genomic_DNA"/>
</dbReference>
<reference evidence="1" key="1">
    <citation type="journal article" date="2022" name="Front. Genet.">
        <title>Chromosome-Scale Assembly of the Dendrobium nobile Genome Provides Insights Into the Molecular Mechanism of the Biosynthesis of the Medicinal Active Ingredient of Dendrobium.</title>
        <authorList>
            <person name="Xu Q."/>
            <person name="Niu S.-C."/>
            <person name="Li K.-L."/>
            <person name="Zheng P.-J."/>
            <person name="Zhang X.-J."/>
            <person name="Jia Y."/>
            <person name="Liu Y."/>
            <person name="Niu Y.-X."/>
            <person name="Yu L.-H."/>
            <person name="Chen D.-F."/>
            <person name="Zhang G.-Q."/>
        </authorList>
    </citation>
    <scope>NUCLEOTIDE SEQUENCE</scope>
    <source>
        <tissue evidence="1">Leaf</tissue>
    </source>
</reference>
<accession>A0A8T3BN39</accession>
<evidence type="ECO:0000313" key="2">
    <source>
        <dbReference type="Proteomes" id="UP000829196"/>
    </source>
</evidence>
<evidence type="ECO:0000313" key="1">
    <source>
        <dbReference type="EMBL" id="KAI0514119.1"/>
    </source>
</evidence>
<keyword evidence="2" id="KW-1185">Reference proteome</keyword>
<dbReference type="AlphaFoldDB" id="A0A8T3BN39"/>
<gene>
    <name evidence="1" type="ORF">KFK09_010153</name>
</gene>
<dbReference type="Proteomes" id="UP000829196">
    <property type="component" value="Unassembled WGS sequence"/>
</dbReference>
<name>A0A8T3BN39_DENNO</name>
<comment type="caution">
    <text evidence="1">The sequence shown here is derived from an EMBL/GenBank/DDBJ whole genome shotgun (WGS) entry which is preliminary data.</text>
</comment>
<proteinExistence type="predicted"/>
<sequence>MPYPRRIRILIRRSQPVDSRGAMFRDANIGDSIFDSHKKMKRNFPDNLLFCTIEKEIKPLIFKATEQRSFQYMEALS</sequence>
<protein>
    <submittedName>
        <fullName evidence="1">Uncharacterized protein</fullName>
    </submittedName>
</protein>